<comment type="caution">
    <text evidence="1">The sequence shown here is derived from an EMBL/GenBank/DDBJ whole genome shotgun (WGS) entry which is preliminary data.</text>
</comment>
<name>A0A2G8RS78_9APHY</name>
<dbReference type="Proteomes" id="UP000230002">
    <property type="component" value="Unassembled WGS sequence"/>
</dbReference>
<evidence type="ECO:0000313" key="2">
    <source>
        <dbReference type="Proteomes" id="UP000230002"/>
    </source>
</evidence>
<evidence type="ECO:0000313" key="1">
    <source>
        <dbReference type="EMBL" id="PIL24366.1"/>
    </source>
</evidence>
<sequence>MCIVIGPLSPIHRPNIVRRCPFPHSGRHTVHSRNLYTSSVLSIAAKHRKTFPHFPLRPAYNQHPLRFLHFFAGHTSPVRHPHILSHLRLPFPSFQPLHVRPT</sequence>
<reference evidence="1 2" key="1">
    <citation type="journal article" date="2015" name="Sci. Rep.">
        <title>Chromosome-level genome map provides insights into diverse defense mechanisms in the medicinal fungus Ganoderma sinense.</title>
        <authorList>
            <person name="Zhu Y."/>
            <person name="Xu J."/>
            <person name="Sun C."/>
            <person name="Zhou S."/>
            <person name="Xu H."/>
            <person name="Nelson D.R."/>
            <person name="Qian J."/>
            <person name="Song J."/>
            <person name="Luo H."/>
            <person name="Xiang L."/>
            <person name="Li Y."/>
            <person name="Xu Z."/>
            <person name="Ji A."/>
            <person name="Wang L."/>
            <person name="Lu S."/>
            <person name="Hayward A."/>
            <person name="Sun W."/>
            <person name="Li X."/>
            <person name="Schwartz D.C."/>
            <person name="Wang Y."/>
            <person name="Chen S."/>
        </authorList>
    </citation>
    <scope>NUCLEOTIDE SEQUENCE [LARGE SCALE GENOMIC DNA]</scope>
    <source>
        <strain evidence="1 2">ZZ0214-1</strain>
    </source>
</reference>
<protein>
    <submittedName>
        <fullName evidence="1">Uncharacterized protein</fullName>
    </submittedName>
</protein>
<accession>A0A2G8RS78</accession>
<gene>
    <name evidence="1" type="ORF">GSI_14119</name>
</gene>
<organism evidence="1 2">
    <name type="scientific">Ganoderma sinense ZZ0214-1</name>
    <dbReference type="NCBI Taxonomy" id="1077348"/>
    <lineage>
        <taxon>Eukaryota</taxon>
        <taxon>Fungi</taxon>
        <taxon>Dikarya</taxon>
        <taxon>Basidiomycota</taxon>
        <taxon>Agaricomycotina</taxon>
        <taxon>Agaricomycetes</taxon>
        <taxon>Polyporales</taxon>
        <taxon>Polyporaceae</taxon>
        <taxon>Ganoderma</taxon>
    </lineage>
</organism>
<dbReference type="AlphaFoldDB" id="A0A2G8RS78"/>
<keyword evidence="2" id="KW-1185">Reference proteome</keyword>
<dbReference type="EMBL" id="AYKW01000067">
    <property type="protein sequence ID" value="PIL24366.1"/>
    <property type="molecule type" value="Genomic_DNA"/>
</dbReference>
<proteinExistence type="predicted"/>